<dbReference type="Pfam" id="PF00069">
    <property type="entry name" value="Pkinase"/>
    <property type="match status" value="1"/>
</dbReference>
<keyword evidence="13" id="KW-0675">Receptor</keyword>
<evidence type="ECO:0000256" key="5">
    <source>
        <dbReference type="ARBA" id="ARBA00022741"/>
    </source>
</evidence>
<dbReference type="PANTHER" id="PTHR27002:SF1069">
    <property type="entry name" value="NON-SPECIFIC SERINE_THREONINE PROTEIN KINASE"/>
    <property type="match status" value="1"/>
</dbReference>
<dbReference type="Gene3D" id="3.30.200.20">
    <property type="entry name" value="Phosphorylase Kinase, domain 1"/>
    <property type="match status" value="1"/>
</dbReference>
<evidence type="ECO:0000256" key="10">
    <source>
        <dbReference type="ARBA" id="ARBA00047899"/>
    </source>
</evidence>
<dbReference type="EMBL" id="KN663862">
    <property type="protein sequence ID" value="KHN11181.1"/>
    <property type="molecule type" value="Genomic_DNA"/>
</dbReference>
<protein>
    <recommendedName>
        <fullName evidence="1">non-specific serine/threonine protein kinase</fullName>
        <ecNumber evidence="1">2.7.11.1</ecNumber>
    </recommendedName>
</protein>
<dbReference type="GO" id="GO:0106310">
    <property type="term" value="F:protein serine kinase activity"/>
    <property type="evidence" value="ECO:0007669"/>
    <property type="project" value="RHEA"/>
</dbReference>
<dbReference type="Gene3D" id="1.10.510.10">
    <property type="entry name" value="Transferase(Phosphotransferase) domain 1"/>
    <property type="match status" value="1"/>
</dbReference>
<dbReference type="SMART" id="SM00220">
    <property type="entry name" value="S_TKc"/>
    <property type="match status" value="1"/>
</dbReference>
<dbReference type="FunFam" id="3.30.200.20:FF:000195">
    <property type="entry name" value="G-type lectin S-receptor-like serine/threonine-protein kinase"/>
    <property type="match status" value="1"/>
</dbReference>
<sequence length="329" mass="37208">VGITVGVTTFGLIITCVCIIMIKKPGTATKLNKKRYKNKHRTEDIDLPTVLANVTKNFSTKNKLGEGGFGPVYKGTLIDGKALAVKRLSKKSGQGLDEFKNEVALIAKLQHCNLVKLLGFSVEGEEKMLIYEYMPNQSLNYFVFGSCIARGLLYLHQDFRLRIIHRDLKTSNILLDANLDPKISDFRLARSFLGDQVEENTNRVTGTYGYMPPEYAVRGNFPVKSDVFSYGVIVLEIVSDKRNREFADPENYNNLLGHEWRLWTEERAVELLDDVVGEQCAPSEFIKCIQVGLLCVQQRPKDRSDMSLVVLMFNGDKWLPKPKVPGFYT</sequence>
<keyword evidence="8" id="KW-1015">Disulfide bond</keyword>
<evidence type="ECO:0000259" key="12">
    <source>
        <dbReference type="PROSITE" id="PS50011"/>
    </source>
</evidence>
<keyword evidence="9" id="KW-0325">Glycoprotein</keyword>
<dbReference type="Proteomes" id="UP000053555">
    <property type="component" value="Unassembled WGS sequence"/>
</dbReference>
<dbReference type="GO" id="GO:0005886">
    <property type="term" value="C:plasma membrane"/>
    <property type="evidence" value="ECO:0007669"/>
    <property type="project" value="TreeGrafter"/>
</dbReference>
<evidence type="ECO:0000256" key="2">
    <source>
        <dbReference type="ARBA" id="ARBA00022527"/>
    </source>
</evidence>
<keyword evidence="3 13" id="KW-0808">Transferase</keyword>
<dbReference type="GO" id="GO:0005524">
    <property type="term" value="F:ATP binding"/>
    <property type="evidence" value="ECO:0007669"/>
    <property type="project" value="UniProtKB-KW"/>
</dbReference>
<proteinExistence type="predicted"/>
<evidence type="ECO:0000256" key="6">
    <source>
        <dbReference type="ARBA" id="ARBA00022777"/>
    </source>
</evidence>
<dbReference type="PROSITE" id="PS00108">
    <property type="entry name" value="PROTEIN_KINASE_ST"/>
    <property type="match status" value="1"/>
</dbReference>
<evidence type="ECO:0000256" key="9">
    <source>
        <dbReference type="ARBA" id="ARBA00023180"/>
    </source>
</evidence>
<reference evidence="13" key="1">
    <citation type="submission" date="2014-07" db="EMBL/GenBank/DDBJ databases">
        <title>Identification of a novel salt tolerance gene in wild soybean by whole-genome sequencing.</title>
        <authorList>
            <person name="Lam H.-M."/>
            <person name="Qi X."/>
            <person name="Li M.-W."/>
            <person name="Liu X."/>
            <person name="Xie M."/>
            <person name="Ni M."/>
            <person name="Xu X."/>
        </authorList>
    </citation>
    <scope>NUCLEOTIDE SEQUENCE [LARGE SCALE GENOMIC DNA]</scope>
    <source>
        <tissue evidence="13">Root</tissue>
    </source>
</reference>
<keyword evidence="4" id="KW-0732">Signal</keyword>
<keyword evidence="2" id="KW-0723">Serine/threonine-protein kinase</keyword>
<evidence type="ECO:0000313" key="13">
    <source>
        <dbReference type="EMBL" id="KHN11181.1"/>
    </source>
</evidence>
<evidence type="ECO:0000256" key="7">
    <source>
        <dbReference type="ARBA" id="ARBA00022840"/>
    </source>
</evidence>
<name>A0A0B2PP54_GLYSO</name>
<dbReference type="EC" id="2.7.11.1" evidence="1"/>
<keyword evidence="7" id="KW-0067">ATP-binding</keyword>
<dbReference type="InterPro" id="IPR011009">
    <property type="entry name" value="Kinase-like_dom_sf"/>
</dbReference>
<evidence type="ECO:0000256" key="4">
    <source>
        <dbReference type="ARBA" id="ARBA00022729"/>
    </source>
</evidence>
<keyword evidence="5" id="KW-0547">Nucleotide-binding</keyword>
<feature type="non-terminal residue" evidence="13">
    <location>
        <position position="1"/>
    </location>
</feature>
<comment type="catalytic activity">
    <reaction evidence="11">
        <text>L-seryl-[protein] + ATP = O-phospho-L-seryl-[protein] + ADP + H(+)</text>
        <dbReference type="Rhea" id="RHEA:17989"/>
        <dbReference type="Rhea" id="RHEA-COMP:9863"/>
        <dbReference type="Rhea" id="RHEA-COMP:11604"/>
        <dbReference type="ChEBI" id="CHEBI:15378"/>
        <dbReference type="ChEBI" id="CHEBI:29999"/>
        <dbReference type="ChEBI" id="CHEBI:30616"/>
        <dbReference type="ChEBI" id="CHEBI:83421"/>
        <dbReference type="ChEBI" id="CHEBI:456216"/>
        <dbReference type="EC" id="2.7.11.1"/>
    </reaction>
</comment>
<accession>A0A0B2PP54</accession>
<dbReference type="GO" id="GO:0030246">
    <property type="term" value="F:carbohydrate binding"/>
    <property type="evidence" value="ECO:0007669"/>
    <property type="project" value="UniProtKB-KW"/>
</dbReference>
<dbReference type="PANTHER" id="PTHR27002">
    <property type="entry name" value="RECEPTOR-LIKE SERINE/THREONINE-PROTEIN KINASE SD1-8"/>
    <property type="match status" value="1"/>
</dbReference>
<organism evidence="13">
    <name type="scientific">Glycine soja</name>
    <name type="common">Wild soybean</name>
    <dbReference type="NCBI Taxonomy" id="3848"/>
    <lineage>
        <taxon>Eukaryota</taxon>
        <taxon>Viridiplantae</taxon>
        <taxon>Streptophyta</taxon>
        <taxon>Embryophyta</taxon>
        <taxon>Tracheophyta</taxon>
        <taxon>Spermatophyta</taxon>
        <taxon>Magnoliopsida</taxon>
        <taxon>eudicotyledons</taxon>
        <taxon>Gunneridae</taxon>
        <taxon>Pentapetalae</taxon>
        <taxon>rosids</taxon>
        <taxon>fabids</taxon>
        <taxon>Fabales</taxon>
        <taxon>Fabaceae</taxon>
        <taxon>Papilionoideae</taxon>
        <taxon>50 kb inversion clade</taxon>
        <taxon>NPAAA clade</taxon>
        <taxon>indigoferoid/millettioid clade</taxon>
        <taxon>Phaseoleae</taxon>
        <taxon>Glycine</taxon>
        <taxon>Glycine subgen. Soja</taxon>
    </lineage>
</organism>
<keyword evidence="6 13" id="KW-0418">Kinase</keyword>
<dbReference type="InterPro" id="IPR000719">
    <property type="entry name" value="Prot_kinase_dom"/>
</dbReference>
<dbReference type="FunFam" id="1.10.510.10:FF:002239">
    <property type="match status" value="1"/>
</dbReference>
<comment type="catalytic activity">
    <reaction evidence="10">
        <text>L-threonyl-[protein] + ATP = O-phospho-L-threonyl-[protein] + ADP + H(+)</text>
        <dbReference type="Rhea" id="RHEA:46608"/>
        <dbReference type="Rhea" id="RHEA-COMP:11060"/>
        <dbReference type="Rhea" id="RHEA-COMP:11605"/>
        <dbReference type="ChEBI" id="CHEBI:15378"/>
        <dbReference type="ChEBI" id="CHEBI:30013"/>
        <dbReference type="ChEBI" id="CHEBI:30616"/>
        <dbReference type="ChEBI" id="CHEBI:61977"/>
        <dbReference type="ChEBI" id="CHEBI:456216"/>
        <dbReference type="EC" id="2.7.11.1"/>
    </reaction>
</comment>
<dbReference type="InterPro" id="IPR008271">
    <property type="entry name" value="Ser/Thr_kinase_AS"/>
</dbReference>
<gene>
    <name evidence="13" type="ORF">glysoja_047715</name>
</gene>
<dbReference type="AlphaFoldDB" id="A0A0B2PP54"/>
<dbReference type="SUPFAM" id="SSF56112">
    <property type="entry name" value="Protein kinase-like (PK-like)"/>
    <property type="match status" value="1"/>
</dbReference>
<evidence type="ECO:0000256" key="8">
    <source>
        <dbReference type="ARBA" id="ARBA00023157"/>
    </source>
</evidence>
<keyword evidence="13" id="KW-0430">Lectin</keyword>
<feature type="domain" description="Protein kinase" evidence="12">
    <location>
        <begin position="58"/>
        <end position="319"/>
    </location>
</feature>
<evidence type="ECO:0000256" key="11">
    <source>
        <dbReference type="ARBA" id="ARBA00048679"/>
    </source>
</evidence>
<dbReference type="GO" id="GO:0004674">
    <property type="term" value="F:protein serine/threonine kinase activity"/>
    <property type="evidence" value="ECO:0007669"/>
    <property type="project" value="UniProtKB-KW"/>
</dbReference>
<dbReference type="PROSITE" id="PS50011">
    <property type="entry name" value="PROTEIN_KINASE_DOM"/>
    <property type="match status" value="1"/>
</dbReference>
<evidence type="ECO:0000256" key="1">
    <source>
        <dbReference type="ARBA" id="ARBA00012513"/>
    </source>
</evidence>
<evidence type="ECO:0000256" key="3">
    <source>
        <dbReference type="ARBA" id="ARBA00022679"/>
    </source>
</evidence>